<feature type="compositionally biased region" description="Acidic residues" evidence="1">
    <location>
        <begin position="29"/>
        <end position="41"/>
    </location>
</feature>
<dbReference type="GO" id="GO:0016829">
    <property type="term" value="F:lyase activity"/>
    <property type="evidence" value="ECO:0007669"/>
    <property type="project" value="UniProtKB-KW"/>
</dbReference>
<comment type="caution">
    <text evidence="2">The sequence shown here is derived from an EMBL/GenBank/DDBJ whole genome shotgun (WGS) entry which is preliminary data.</text>
</comment>
<keyword evidence="2" id="KW-0456">Lyase</keyword>
<evidence type="ECO:0000313" key="2">
    <source>
        <dbReference type="EMBL" id="ELY38549.1"/>
    </source>
</evidence>
<dbReference type="PATRIC" id="fig|1114856.3.peg.3744"/>
<protein>
    <submittedName>
        <fullName evidence="2">Methylaspartate ammonia-lyase</fullName>
    </submittedName>
</protein>
<dbReference type="AlphaFoldDB" id="L9VN33"/>
<organism evidence="2 3">
    <name type="scientific">Natronorubrum tibetense GA33</name>
    <dbReference type="NCBI Taxonomy" id="1114856"/>
    <lineage>
        <taxon>Archaea</taxon>
        <taxon>Methanobacteriati</taxon>
        <taxon>Methanobacteriota</taxon>
        <taxon>Stenosarchaea group</taxon>
        <taxon>Halobacteria</taxon>
        <taxon>Halobacteriales</taxon>
        <taxon>Natrialbaceae</taxon>
        <taxon>Natronorubrum</taxon>
    </lineage>
</organism>
<feature type="compositionally biased region" description="Basic and acidic residues" evidence="1">
    <location>
        <begin position="17"/>
        <end position="28"/>
    </location>
</feature>
<dbReference type="Proteomes" id="UP000011599">
    <property type="component" value="Unassembled WGS sequence"/>
</dbReference>
<proteinExistence type="predicted"/>
<name>L9VN33_9EURY</name>
<dbReference type="InterPro" id="IPR036849">
    <property type="entry name" value="Enolase-like_C_sf"/>
</dbReference>
<evidence type="ECO:0000256" key="1">
    <source>
        <dbReference type="SAM" id="MobiDB-lite"/>
    </source>
</evidence>
<keyword evidence="3" id="KW-1185">Reference proteome</keyword>
<dbReference type="EMBL" id="AOHW01000042">
    <property type="protein sequence ID" value="ELY38549.1"/>
    <property type="molecule type" value="Genomic_DNA"/>
</dbReference>
<gene>
    <name evidence="2" type="ORF">C496_18042</name>
</gene>
<reference evidence="2 3" key="1">
    <citation type="journal article" date="2014" name="PLoS Genet.">
        <title>Phylogenetically driven sequencing of extremely halophilic archaea reveals strategies for static and dynamic osmo-response.</title>
        <authorList>
            <person name="Becker E.A."/>
            <person name="Seitzer P.M."/>
            <person name="Tritt A."/>
            <person name="Larsen D."/>
            <person name="Krusor M."/>
            <person name="Yao A.I."/>
            <person name="Wu D."/>
            <person name="Madern D."/>
            <person name="Eisen J.A."/>
            <person name="Darling A.E."/>
            <person name="Facciotti M.T."/>
        </authorList>
    </citation>
    <scope>NUCLEOTIDE SEQUENCE [LARGE SCALE GENOMIC DNA]</scope>
    <source>
        <strain evidence="2 3">GA33</strain>
    </source>
</reference>
<sequence length="41" mass="4896">MGFDEGYMIVENEMRRTIARRERDRQAETDETETDEITADD</sequence>
<evidence type="ECO:0000313" key="3">
    <source>
        <dbReference type="Proteomes" id="UP000011599"/>
    </source>
</evidence>
<dbReference type="eggNOG" id="arCOG06232">
    <property type="taxonomic scope" value="Archaea"/>
</dbReference>
<accession>L9VN33</accession>
<dbReference type="Gene3D" id="3.20.20.120">
    <property type="entry name" value="Enolase-like C-terminal domain"/>
    <property type="match status" value="1"/>
</dbReference>
<feature type="region of interest" description="Disordered" evidence="1">
    <location>
        <begin position="17"/>
        <end position="41"/>
    </location>
</feature>